<evidence type="ECO:0000313" key="1">
    <source>
        <dbReference type="EMBL" id="MFD1635363.1"/>
    </source>
</evidence>
<proteinExistence type="predicted"/>
<organism evidence="1 2">
    <name type="scientific">Haloplanus ruber</name>
    <dbReference type="NCBI Taxonomy" id="869892"/>
    <lineage>
        <taxon>Archaea</taxon>
        <taxon>Methanobacteriati</taxon>
        <taxon>Methanobacteriota</taxon>
        <taxon>Stenosarchaea group</taxon>
        <taxon>Halobacteria</taxon>
        <taxon>Halobacteriales</taxon>
        <taxon>Haloferacaceae</taxon>
        <taxon>Haloplanus</taxon>
    </lineage>
</organism>
<gene>
    <name evidence="1" type="ORF">ACFSBJ_16715</name>
</gene>
<dbReference type="AlphaFoldDB" id="A0ABD6D393"/>
<protein>
    <submittedName>
        <fullName evidence="1">Uncharacterized protein</fullName>
    </submittedName>
</protein>
<sequence>MNREEFIGDVVKHTTGGVVHCQGHPQMGKVDYGRHNCKESMEAGDGVIISYVKDHERGDEDWYQRFRFCANCNDARRLPQEGRQVGKEQAVVEGILEHFEGTVEGKFYDDAVRLIDAEVLAYSPESEGQK</sequence>
<evidence type="ECO:0000313" key="2">
    <source>
        <dbReference type="Proteomes" id="UP001597075"/>
    </source>
</evidence>
<keyword evidence="2" id="KW-1185">Reference proteome</keyword>
<reference evidence="1 2" key="1">
    <citation type="journal article" date="2019" name="Int. J. Syst. Evol. Microbiol.">
        <title>The Global Catalogue of Microorganisms (GCM) 10K type strain sequencing project: providing services to taxonomists for standard genome sequencing and annotation.</title>
        <authorList>
            <consortium name="The Broad Institute Genomics Platform"/>
            <consortium name="The Broad Institute Genome Sequencing Center for Infectious Disease"/>
            <person name="Wu L."/>
            <person name="Ma J."/>
        </authorList>
    </citation>
    <scope>NUCLEOTIDE SEQUENCE [LARGE SCALE GENOMIC DNA]</scope>
    <source>
        <strain evidence="1 2">CGMCC 1.10594</strain>
    </source>
</reference>
<name>A0ABD6D393_9EURY</name>
<accession>A0ABD6D393</accession>
<dbReference type="EMBL" id="JBHUDL010000011">
    <property type="protein sequence ID" value="MFD1635363.1"/>
    <property type="molecule type" value="Genomic_DNA"/>
</dbReference>
<dbReference type="RefSeq" id="WP_256406433.1">
    <property type="nucleotide sequence ID" value="NZ_CP187153.1"/>
</dbReference>
<dbReference type="Proteomes" id="UP001597075">
    <property type="component" value="Unassembled WGS sequence"/>
</dbReference>
<comment type="caution">
    <text evidence="1">The sequence shown here is derived from an EMBL/GenBank/DDBJ whole genome shotgun (WGS) entry which is preliminary data.</text>
</comment>